<name>A0A2P2Q1U5_RHIMU</name>
<dbReference type="AlphaFoldDB" id="A0A2P2Q1U5"/>
<evidence type="ECO:0000313" key="1">
    <source>
        <dbReference type="EMBL" id="MBX60974.1"/>
    </source>
</evidence>
<protein>
    <submittedName>
        <fullName evidence="1">Uncharacterized protein</fullName>
    </submittedName>
</protein>
<organism evidence="1">
    <name type="scientific">Rhizophora mucronata</name>
    <name type="common">Asiatic mangrove</name>
    <dbReference type="NCBI Taxonomy" id="61149"/>
    <lineage>
        <taxon>Eukaryota</taxon>
        <taxon>Viridiplantae</taxon>
        <taxon>Streptophyta</taxon>
        <taxon>Embryophyta</taxon>
        <taxon>Tracheophyta</taxon>
        <taxon>Spermatophyta</taxon>
        <taxon>Magnoliopsida</taxon>
        <taxon>eudicotyledons</taxon>
        <taxon>Gunneridae</taxon>
        <taxon>Pentapetalae</taxon>
        <taxon>rosids</taxon>
        <taxon>fabids</taxon>
        <taxon>Malpighiales</taxon>
        <taxon>Rhizophoraceae</taxon>
        <taxon>Rhizophora</taxon>
    </lineage>
</organism>
<reference evidence="1" key="1">
    <citation type="submission" date="2018-02" db="EMBL/GenBank/DDBJ databases">
        <title>Rhizophora mucronata_Transcriptome.</title>
        <authorList>
            <person name="Meera S.P."/>
            <person name="Sreeshan A."/>
            <person name="Augustine A."/>
        </authorList>
    </citation>
    <scope>NUCLEOTIDE SEQUENCE</scope>
    <source>
        <tissue evidence="1">Leaf</tissue>
    </source>
</reference>
<accession>A0A2P2Q1U5</accession>
<dbReference type="EMBL" id="GGEC01080490">
    <property type="protein sequence ID" value="MBX60974.1"/>
    <property type="molecule type" value="Transcribed_RNA"/>
</dbReference>
<proteinExistence type="predicted"/>
<sequence length="41" mass="4479">MTTCSVSSLEHSRTDGLAASRASTFIFRSKGIRDDSFLKQA</sequence>